<name>A2EFP5_TRIV3</name>
<reference evidence="1" key="1">
    <citation type="submission" date="2006-10" db="EMBL/GenBank/DDBJ databases">
        <authorList>
            <person name="Amadeo P."/>
            <person name="Zhao Q."/>
            <person name="Wortman J."/>
            <person name="Fraser-Liggett C."/>
            <person name="Carlton J."/>
        </authorList>
    </citation>
    <scope>NUCLEOTIDE SEQUENCE</scope>
    <source>
        <strain evidence="1">G3</strain>
    </source>
</reference>
<reference evidence="1" key="2">
    <citation type="journal article" date="2007" name="Science">
        <title>Draft genome sequence of the sexually transmitted pathogen Trichomonas vaginalis.</title>
        <authorList>
            <person name="Carlton J.M."/>
            <person name="Hirt R.P."/>
            <person name="Silva J.C."/>
            <person name="Delcher A.L."/>
            <person name="Schatz M."/>
            <person name="Zhao Q."/>
            <person name="Wortman J.R."/>
            <person name="Bidwell S.L."/>
            <person name="Alsmark U.C.M."/>
            <person name="Besteiro S."/>
            <person name="Sicheritz-Ponten T."/>
            <person name="Noel C.J."/>
            <person name="Dacks J.B."/>
            <person name="Foster P.G."/>
            <person name="Simillion C."/>
            <person name="Van de Peer Y."/>
            <person name="Miranda-Saavedra D."/>
            <person name="Barton G.J."/>
            <person name="Westrop G.D."/>
            <person name="Mueller S."/>
            <person name="Dessi D."/>
            <person name="Fiori P.L."/>
            <person name="Ren Q."/>
            <person name="Paulsen I."/>
            <person name="Zhang H."/>
            <person name="Bastida-Corcuera F.D."/>
            <person name="Simoes-Barbosa A."/>
            <person name="Brown M.T."/>
            <person name="Hayes R.D."/>
            <person name="Mukherjee M."/>
            <person name="Okumura C.Y."/>
            <person name="Schneider R."/>
            <person name="Smith A.J."/>
            <person name="Vanacova S."/>
            <person name="Villalvazo M."/>
            <person name="Haas B.J."/>
            <person name="Pertea M."/>
            <person name="Feldblyum T.V."/>
            <person name="Utterback T.R."/>
            <person name="Shu C.L."/>
            <person name="Osoegawa K."/>
            <person name="de Jong P.J."/>
            <person name="Hrdy I."/>
            <person name="Horvathova L."/>
            <person name="Zubacova Z."/>
            <person name="Dolezal P."/>
            <person name="Malik S.B."/>
            <person name="Logsdon J.M. Jr."/>
            <person name="Henze K."/>
            <person name="Gupta A."/>
            <person name="Wang C.C."/>
            <person name="Dunne R.L."/>
            <person name="Upcroft J.A."/>
            <person name="Upcroft P."/>
            <person name="White O."/>
            <person name="Salzberg S.L."/>
            <person name="Tang P."/>
            <person name="Chiu C.-H."/>
            <person name="Lee Y.-S."/>
            <person name="Embley T.M."/>
            <person name="Coombs G.H."/>
            <person name="Mottram J.C."/>
            <person name="Tachezy J."/>
            <person name="Fraser-Liggett C.M."/>
            <person name="Johnson P.J."/>
        </authorList>
    </citation>
    <scope>NUCLEOTIDE SEQUENCE [LARGE SCALE GENOMIC DNA]</scope>
    <source>
        <strain evidence="1">G3</strain>
    </source>
</reference>
<gene>
    <name evidence="1" type="ORF">TVAG_487670</name>
</gene>
<dbReference type="EMBL" id="DS113376">
    <property type="protein sequence ID" value="EAY08540.1"/>
    <property type="molecule type" value="Genomic_DNA"/>
</dbReference>
<accession>A2EFP5</accession>
<dbReference type="VEuPathDB" id="TrichDB:TVAGG3_0061250"/>
<organism evidence="1 2">
    <name type="scientific">Trichomonas vaginalis (strain ATCC PRA-98 / G3)</name>
    <dbReference type="NCBI Taxonomy" id="412133"/>
    <lineage>
        <taxon>Eukaryota</taxon>
        <taxon>Metamonada</taxon>
        <taxon>Parabasalia</taxon>
        <taxon>Trichomonadida</taxon>
        <taxon>Trichomonadidae</taxon>
        <taxon>Trichomonas</taxon>
    </lineage>
</organism>
<sequence>MISKSTLSRILEGDFDIDEQSLRTVIGSHDLKIQLYKKEQINQNLSDFFSSPRILNMIMNLIFDENNSISTDFADLLRYAKNKIFDIILDSNEVGEYFYSLIRKVTFYPTQCTVFKLRTAQTYFNKFFSYLRSSDMKDKVFMKYSQDMFNCLVDNFNPTSFVFLFDFLVSGISSFILTDAQFEKILFTNQRVNPDYLFLIYQLYLKRENLKFKLEDLFERHFYSLFIYAISPDTSVFDSKIIFEMISEQLSKMRRDRDVKKLVYQFHDSCHPYGKSLLVKNFYNFLPRNYLEIIMNPDGNIQVAREIVSVLIDKAYKTMKQEIQERLFTQITSNFSNKKISDYSITYPFFINVYTKFPMIKPDDFDEYMSKYNEKIGQTQILAKSDREKNV</sequence>
<evidence type="ECO:0000313" key="2">
    <source>
        <dbReference type="Proteomes" id="UP000001542"/>
    </source>
</evidence>
<dbReference type="AlphaFoldDB" id="A2EFP5"/>
<proteinExistence type="predicted"/>
<dbReference type="VEuPathDB" id="TrichDB:TVAG_487670"/>
<dbReference type="InParanoid" id="A2EFP5"/>
<protein>
    <submittedName>
        <fullName evidence="1">Uncharacterized protein</fullName>
    </submittedName>
</protein>
<evidence type="ECO:0000313" key="1">
    <source>
        <dbReference type="EMBL" id="EAY08540.1"/>
    </source>
</evidence>
<dbReference type="Proteomes" id="UP000001542">
    <property type="component" value="Unassembled WGS sequence"/>
</dbReference>
<keyword evidence="2" id="KW-1185">Reference proteome</keyword>